<dbReference type="InterPro" id="IPR011990">
    <property type="entry name" value="TPR-like_helical_dom_sf"/>
</dbReference>
<evidence type="ECO:0000256" key="2">
    <source>
        <dbReference type="ARBA" id="ARBA00022803"/>
    </source>
</evidence>
<dbReference type="Proteomes" id="UP000663845">
    <property type="component" value="Unassembled WGS sequence"/>
</dbReference>
<evidence type="ECO:0000256" key="1">
    <source>
        <dbReference type="ARBA" id="ARBA00022737"/>
    </source>
</evidence>
<feature type="repeat" description="TPR" evidence="3">
    <location>
        <begin position="592"/>
        <end position="625"/>
    </location>
</feature>
<dbReference type="PROSITE" id="PS50005">
    <property type="entry name" value="TPR"/>
    <property type="match status" value="7"/>
</dbReference>
<evidence type="ECO:0000256" key="4">
    <source>
        <dbReference type="SAM" id="MobiDB-lite"/>
    </source>
</evidence>
<dbReference type="Pfam" id="PF13374">
    <property type="entry name" value="TPR_10"/>
    <property type="match status" value="1"/>
</dbReference>
<dbReference type="Gene3D" id="3.90.176.10">
    <property type="entry name" value="Toxin ADP-ribosyltransferase, Chain A, domain 1"/>
    <property type="match status" value="1"/>
</dbReference>
<dbReference type="PANTHER" id="PTHR45641:SF1">
    <property type="entry name" value="AAA+ ATPASE DOMAIN-CONTAINING PROTEIN"/>
    <property type="match status" value="1"/>
</dbReference>
<feature type="repeat" description="TPR" evidence="3">
    <location>
        <begin position="718"/>
        <end position="751"/>
    </location>
</feature>
<accession>A0A814K2H5</accession>
<feature type="repeat" description="TPR" evidence="3">
    <location>
        <begin position="676"/>
        <end position="709"/>
    </location>
</feature>
<feature type="repeat" description="TPR" evidence="3">
    <location>
        <begin position="466"/>
        <end position="499"/>
    </location>
</feature>
<feature type="repeat" description="TPR" evidence="3">
    <location>
        <begin position="550"/>
        <end position="583"/>
    </location>
</feature>
<feature type="repeat" description="TPR" evidence="3">
    <location>
        <begin position="760"/>
        <end position="793"/>
    </location>
</feature>
<keyword evidence="1" id="KW-0677">Repeat</keyword>
<name>A0A814K2H5_9BILA</name>
<dbReference type="AlphaFoldDB" id="A0A814K2H5"/>
<dbReference type="PROSITE" id="PS51996">
    <property type="entry name" value="TR_MART"/>
    <property type="match status" value="1"/>
</dbReference>
<dbReference type="SUPFAM" id="SSF81901">
    <property type="entry name" value="HCP-like"/>
    <property type="match status" value="1"/>
</dbReference>
<sequence length="857" mass="98031">MGNKKSTASVQTSAQTNAKHVSNFSNDATTNRRMNMQKMQNALPIWLDNDINENSADYSDTIKQLKGVINNVNMFTDGNQCVEFIQASTNNKICMVISGSLGQCIVPCVHDMSQVDTIFIFCNNQEWHKQWTEEWPKIKGVFTDITSICEALKQAVHQCERNAISISIVAPTEKLDQLDPTFMYTQILKEILLTIKFEDKNFEEFINYCREAFDGDKNKLNDVTKFQTTYKNNIPIWWYTWDAFLYPMLNQSLRLMDVDIIVRMGFFLKDLHCNIHRMHSKQFRGQRSGEKFTVYRGQCLPKQEFIKMTKTKNGLLSFNNFLSTSKDRNLSLFYTPQVATSPDLVGILFVISITPADSTTPFASIADVSCFHEEDEVLFSMHTIFRIGDIKPIDEKNHLYEVNLTLTSDNDEDLRTLTDRIQQETFPHSRGWYRLGQLLQKMGQFNKAQQLYDILLTQATNESDKASIYHHLGSIKNNQGEYQKALTYYEKSLAIKQKILPSNDPSLATFCNNVSLLYMNMGDYPKSVLLLEKAFVIQQQSLPSNHPDLGAAYNNIDSVYEKMGDFSKALSYYENDLAIKQQSLPSNHPDLATYYSNIGSACTNMGNYPKALSYHEKALTIQQQSLPSNHPDLGISYSNISNMHYRMDDYSKALSSCEKAILIQQQSLPSNHPDLAVSYSNIANMYGSMGDYPKAFFYYDKAFGIRQQSLPSNHPSLGVFYSNIGMMYQNMDDYPKALSYYQKALVIQQQSLPPNHPALAQSYNNIGSVLYAVDDYTKALSCHEKAFAIRQQSLHSNHPDLAQSYNKIGLVDEKMGNYSKAHLFYECAVQIGQQLLPTDHRSLQRWRKDLENIKKKL</sequence>
<feature type="region of interest" description="Disordered" evidence="4">
    <location>
        <begin position="1"/>
        <end position="21"/>
    </location>
</feature>
<reference evidence="5" key="1">
    <citation type="submission" date="2021-02" db="EMBL/GenBank/DDBJ databases">
        <authorList>
            <person name="Nowell W R."/>
        </authorList>
    </citation>
    <scope>NUCLEOTIDE SEQUENCE</scope>
</reference>
<dbReference type="SMART" id="SM00028">
    <property type="entry name" value="TPR"/>
    <property type="match status" value="10"/>
</dbReference>
<evidence type="ECO:0000313" key="6">
    <source>
        <dbReference type="Proteomes" id="UP000663845"/>
    </source>
</evidence>
<dbReference type="Gene3D" id="1.25.40.10">
    <property type="entry name" value="Tetratricopeptide repeat domain"/>
    <property type="match status" value="3"/>
</dbReference>
<protein>
    <submittedName>
        <fullName evidence="5">Uncharacterized protein</fullName>
    </submittedName>
</protein>
<feature type="repeat" description="TPR" evidence="3">
    <location>
        <begin position="429"/>
        <end position="462"/>
    </location>
</feature>
<dbReference type="Pfam" id="PF13424">
    <property type="entry name" value="TPR_12"/>
    <property type="match status" value="4"/>
</dbReference>
<dbReference type="EMBL" id="CAJNOG010000180">
    <property type="protein sequence ID" value="CAF1046658.1"/>
    <property type="molecule type" value="Genomic_DNA"/>
</dbReference>
<dbReference type="PANTHER" id="PTHR45641">
    <property type="entry name" value="TETRATRICOPEPTIDE REPEAT PROTEIN (AFU_ORTHOLOGUE AFUA_6G03870)"/>
    <property type="match status" value="1"/>
</dbReference>
<comment type="caution">
    <text evidence="5">The sequence shown here is derived from an EMBL/GenBank/DDBJ whole genome shotgun (WGS) entry which is preliminary data.</text>
</comment>
<organism evidence="5 6">
    <name type="scientific">Adineta steineri</name>
    <dbReference type="NCBI Taxonomy" id="433720"/>
    <lineage>
        <taxon>Eukaryota</taxon>
        <taxon>Metazoa</taxon>
        <taxon>Spiralia</taxon>
        <taxon>Gnathifera</taxon>
        <taxon>Rotifera</taxon>
        <taxon>Eurotatoria</taxon>
        <taxon>Bdelloidea</taxon>
        <taxon>Adinetida</taxon>
        <taxon>Adinetidae</taxon>
        <taxon>Adineta</taxon>
    </lineage>
</organism>
<dbReference type="SUPFAM" id="SSF48452">
    <property type="entry name" value="TPR-like"/>
    <property type="match status" value="1"/>
</dbReference>
<evidence type="ECO:0000313" key="5">
    <source>
        <dbReference type="EMBL" id="CAF1046658.1"/>
    </source>
</evidence>
<dbReference type="InterPro" id="IPR019734">
    <property type="entry name" value="TPR_rpt"/>
</dbReference>
<evidence type="ECO:0000256" key="3">
    <source>
        <dbReference type="PROSITE-ProRule" id="PRU00339"/>
    </source>
</evidence>
<gene>
    <name evidence="5" type="ORF">JYZ213_LOCUS18445</name>
</gene>
<dbReference type="SUPFAM" id="SSF56399">
    <property type="entry name" value="ADP-ribosylation"/>
    <property type="match status" value="1"/>
</dbReference>
<proteinExistence type="predicted"/>
<keyword evidence="2 3" id="KW-0802">TPR repeat</keyword>